<sequence length="84" mass="8894">MAEWAQAPSSMELLTLRDQRGPCPRAFRFCGLVPTVDVVAGEWSDRIAGGGVHAGSLDEAFAVQSLACVDAWASTRRSSTRAAA</sequence>
<keyword evidence="2" id="KW-1185">Reference proteome</keyword>
<protein>
    <submittedName>
        <fullName evidence="1">Uncharacterized protein</fullName>
    </submittedName>
</protein>
<proteinExistence type="predicted"/>
<comment type="caution">
    <text evidence="1">The sequence shown here is derived from an EMBL/GenBank/DDBJ whole genome shotgun (WGS) entry which is preliminary data.</text>
</comment>
<gene>
    <name evidence="1" type="ORF">GCM10010469_09170</name>
</gene>
<dbReference type="EMBL" id="BAAAUW010000002">
    <property type="protein sequence ID" value="GAA3250415.1"/>
    <property type="molecule type" value="Genomic_DNA"/>
</dbReference>
<name>A0ABP6QS44_9ACTN</name>
<accession>A0ABP6QS44</accession>
<reference evidence="2" key="1">
    <citation type="journal article" date="2019" name="Int. J. Syst. Evol. Microbiol.">
        <title>The Global Catalogue of Microorganisms (GCM) 10K type strain sequencing project: providing services to taxonomists for standard genome sequencing and annotation.</title>
        <authorList>
            <consortium name="The Broad Institute Genomics Platform"/>
            <consortium name="The Broad Institute Genome Sequencing Center for Infectious Disease"/>
            <person name="Wu L."/>
            <person name="Ma J."/>
        </authorList>
    </citation>
    <scope>NUCLEOTIDE SEQUENCE [LARGE SCALE GENOMIC DNA]</scope>
    <source>
        <strain evidence="2">JCM 9381</strain>
    </source>
</reference>
<dbReference type="Proteomes" id="UP001500728">
    <property type="component" value="Unassembled WGS sequence"/>
</dbReference>
<evidence type="ECO:0000313" key="2">
    <source>
        <dbReference type="Proteomes" id="UP001500728"/>
    </source>
</evidence>
<organism evidence="1 2">
    <name type="scientific">Streptomyces labedae</name>
    <dbReference type="NCBI Taxonomy" id="285569"/>
    <lineage>
        <taxon>Bacteria</taxon>
        <taxon>Bacillati</taxon>
        <taxon>Actinomycetota</taxon>
        <taxon>Actinomycetes</taxon>
        <taxon>Kitasatosporales</taxon>
        <taxon>Streptomycetaceae</taxon>
        <taxon>Streptomyces</taxon>
    </lineage>
</organism>
<evidence type="ECO:0000313" key="1">
    <source>
        <dbReference type="EMBL" id="GAA3250415.1"/>
    </source>
</evidence>